<evidence type="ECO:0000256" key="1">
    <source>
        <dbReference type="SAM" id="MobiDB-lite"/>
    </source>
</evidence>
<organism evidence="2 3">
    <name type="scientific">Armillaria gallica</name>
    <name type="common">Bulbous honey fungus</name>
    <name type="synonym">Armillaria bulbosa</name>
    <dbReference type="NCBI Taxonomy" id="47427"/>
    <lineage>
        <taxon>Eukaryota</taxon>
        <taxon>Fungi</taxon>
        <taxon>Dikarya</taxon>
        <taxon>Basidiomycota</taxon>
        <taxon>Agaricomycotina</taxon>
        <taxon>Agaricomycetes</taxon>
        <taxon>Agaricomycetidae</taxon>
        <taxon>Agaricales</taxon>
        <taxon>Marasmiineae</taxon>
        <taxon>Physalacriaceae</taxon>
        <taxon>Armillaria</taxon>
    </lineage>
</organism>
<dbReference type="Proteomes" id="UP000217790">
    <property type="component" value="Unassembled WGS sequence"/>
</dbReference>
<gene>
    <name evidence="2" type="ORF">ARMGADRAFT_1039831</name>
</gene>
<sequence>MAREFLRSSEYLKEIGAVGEMVYMLAEVSSTTNSTKSAFRRDKALYNEDPQLLDLVVLLNSLGPKQDCNQQNYDEGPQPHRAHHRPAHDTPQRRRRGRIKAGAIPILQDKERHMVNEGDRVDRRDREERVVSQMQHGKYEHDAGDKERCACQQEQRRPALAFFWRKHRMVHQLSAISKG</sequence>
<dbReference type="AlphaFoldDB" id="A0A2H3CCJ8"/>
<evidence type="ECO:0000313" key="3">
    <source>
        <dbReference type="Proteomes" id="UP000217790"/>
    </source>
</evidence>
<protein>
    <submittedName>
        <fullName evidence="2">Uncharacterized protein</fullName>
    </submittedName>
</protein>
<feature type="region of interest" description="Disordered" evidence="1">
    <location>
        <begin position="67"/>
        <end position="100"/>
    </location>
</feature>
<name>A0A2H3CCJ8_ARMGA</name>
<accession>A0A2H3CCJ8</accession>
<keyword evidence="3" id="KW-1185">Reference proteome</keyword>
<proteinExistence type="predicted"/>
<dbReference type="InParanoid" id="A0A2H3CCJ8"/>
<evidence type="ECO:0000313" key="2">
    <source>
        <dbReference type="EMBL" id="PBK80801.1"/>
    </source>
</evidence>
<dbReference type="EMBL" id="KZ293740">
    <property type="protein sequence ID" value="PBK80801.1"/>
    <property type="molecule type" value="Genomic_DNA"/>
</dbReference>
<reference evidence="3" key="1">
    <citation type="journal article" date="2017" name="Nat. Ecol. Evol.">
        <title>Genome expansion and lineage-specific genetic innovations in the forest pathogenic fungi Armillaria.</title>
        <authorList>
            <person name="Sipos G."/>
            <person name="Prasanna A.N."/>
            <person name="Walter M.C."/>
            <person name="O'Connor E."/>
            <person name="Balint B."/>
            <person name="Krizsan K."/>
            <person name="Kiss B."/>
            <person name="Hess J."/>
            <person name="Varga T."/>
            <person name="Slot J."/>
            <person name="Riley R."/>
            <person name="Boka B."/>
            <person name="Rigling D."/>
            <person name="Barry K."/>
            <person name="Lee J."/>
            <person name="Mihaltcheva S."/>
            <person name="LaButti K."/>
            <person name="Lipzen A."/>
            <person name="Waldron R."/>
            <person name="Moloney N.M."/>
            <person name="Sperisen C."/>
            <person name="Kredics L."/>
            <person name="Vagvoelgyi C."/>
            <person name="Patrignani A."/>
            <person name="Fitzpatrick D."/>
            <person name="Nagy I."/>
            <person name="Doyle S."/>
            <person name="Anderson J.B."/>
            <person name="Grigoriev I.V."/>
            <person name="Gueldener U."/>
            <person name="Muensterkoetter M."/>
            <person name="Nagy L.G."/>
        </authorList>
    </citation>
    <scope>NUCLEOTIDE SEQUENCE [LARGE SCALE GENOMIC DNA]</scope>
    <source>
        <strain evidence="3">Ar21-2</strain>
    </source>
</reference>